<dbReference type="STRING" id="980561.A1359_03200"/>
<feature type="domain" description="Glycosyl transferase family 1" evidence="1">
    <location>
        <begin position="209"/>
        <end position="376"/>
    </location>
</feature>
<sequence>MKILHILDHSIPLHSGYTFRSRAIIEEQRKLGWETFHVTSAKHVGGRAAIETVDGLDFYRSPDPEGLFARLPVVNQWAIVKSLEKRLDQIIPQIKPDILHAHSPAINGLAALAMSKKYNIPLVYECRAFWEDAAVDHGTTQEGSLRYRITKALETHIFKNANAVTTICEGLRKDIISRGVSADKITVIPNAVDIDAFTYGESADVDLIQQLNLQGKTVLGFIGSFYAYEGLLLLLDALPDIIKHQPNVRLLLVGGGPQVQQVKHKIKSLDLQDFVILAGRVPHEQVQRYYNLVDMFVYPRLSMRLTDLVTPLKPLEAMAQGRVLLASDVGGHHELIRDQETGYLFKAGDKDSLSESVLSALADQSQWEKIRQAGRRYVEEERNWQRSVSNYQSVYANILQANK</sequence>
<feature type="domain" description="Glycosyltransferase subfamily 4-like N-terminal" evidence="2">
    <location>
        <begin position="16"/>
        <end position="190"/>
    </location>
</feature>
<evidence type="ECO:0000313" key="4">
    <source>
        <dbReference type="Proteomes" id="UP000078476"/>
    </source>
</evidence>
<dbReference type="InterPro" id="IPR001296">
    <property type="entry name" value="Glyco_trans_1"/>
</dbReference>
<keyword evidence="3" id="KW-0808">Transferase</keyword>
<dbReference type="GO" id="GO:0016758">
    <property type="term" value="F:hexosyltransferase activity"/>
    <property type="evidence" value="ECO:0007669"/>
    <property type="project" value="TreeGrafter"/>
</dbReference>
<dbReference type="NCBIfam" id="TIGR04063">
    <property type="entry name" value="stp3"/>
    <property type="match status" value="1"/>
</dbReference>
<dbReference type="PANTHER" id="PTHR45947">
    <property type="entry name" value="SULFOQUINOVOSYL TRANSFERASE SQD2"/>
    <property type="match status" value="1"/>
</dbReference>
<keyword evidence="4" id="KW-1185">Reference proteome</keyword>
<dbReference type="Proteomes" id="UP000078476">
    <property type="component" value="Unassembled WGS sequence"/>
</dbReference>
<evidence type="ECO:0000259" key="1">
    <source>
        <dbReference type="Pfam" id="PF00534"/>
    </source>
</evidence>
<dbReference type="Pfam" id="PF00534">
    <property type="entry name" value="Glycos_transf_1"/>
    <property type="match status" value="1"/>
</dbReference>
<gene>
    <name evidence="3" type="ORF">A1359_03200</name>
</gene>
<dbReference type="SUPFAM" id="SSF53756">
    <property type="entry name" value="UDP-Glycosyltransferase/glycogen phosphorylase"/>
    <property type="match status" value="1"/>
</dbReference>
<dbReference type="RefSeq" id="WP_066977822.1">
    <property type="nucleotide sequence ID" value="NZ_LUUI01000044.1"/>
</dbReference>
<proteinExistence type="predicted"/>
<dbReference type="CDD" id="cd03794">
    <property type="entry name" value="GT4_WbuB-like"/>
    <property type="match status" value="1"/>
</dbReference>
<dbReference type="InterPro" id="IPR050194">
    <property type="entry name" value="Glycosyltransferase_grp1"/>
</dbReference>
<dbReference type="PANTHER" id="PTHR45947:SF3">
    <property type="entry name" value="SULFOQUINOVOSYL TRANSFERASE SQD2"/>
    <property type="match status" value="1"/>
</dbReference>
<organism evidence="3 4">
    <name type="scientific">Methylomonas lenta</name>
    <dbReference type="NCBI Taxonomy" id="980561"/>
    <lineage>
        <taxon>Bacteria</taxon>
        <taxon>Pseudomonadati</taxon>
        <taxon>Pseudomonadota</taxon>
        <taxon>Gammaproteobacteria</taxon>
        <taxon>Methylococcales</taxon>
        <taxon>Methylococcaceae</taxon>
        <taxon>Methylomonas</taxon>
    </lineage>
</organism>
<dbReference type="InterPro" id="IPR024004">
    <property type="entry name" value="PEP-CTERM/XrtA_GlycosylTrfase"/>
</dbReference>
<protein>
    <submittedName>
        <fullName evidence="3">Glycosyltransferase WbuB</fullName>
    </submittedName>
</protein>
<evidence type="ECO:0000259" key="2">
    <source>
        <dbReference type="Pfam" id="PF13579"/>
    </source>
</evidence>
<dbReference type="EMBL" id="LUUI01000044">
    <property type="protein sequence ID" value="OAI20480.1"/>
    <property type="molecule type" value="Genomic_DNA"/>
</dbReference>
<dbReference type="OrthoDB" id="8756565at2"/>
<dbReference type="InterPro" id="IPR028098">
    <property type="entry name" value="Glyco_trans_4-like_N"/>
</dbReference>
<dbReference type="AlphaFoldDB" id="A0A177NTT1"/>
<accession>A0A177NTT1</accession>
<evidence type="ECO:0000313" key="3">
    <source>
        <dbReference type="EMBL" id="OAI20480.1"/>
    </source>
</evidence>
<comment type="caution">
    <text evidence="3">The sequence shown here is derived from an EMBL/GenBank/DDBJ whole genome shotgun (WGS) entry which is preliminary data.</text>
</comment>
<dbReference type="Pfam" id="PF13579">
    <property type="entry name" value="Glyco_trans_4_4"/>
    <property type="match status" value="1"/>
</dbReference>
<name>A0A177NTT1_9GAMM</name>
<dbReference type="Gene3D" id="3.40.50.2000">
    <property type="entry name" value="Glycogen Phosphorylase B"/>
    <property type="match status" value="2"/>
</dbReference>
<reference evidence="3 4" key="1">
    <citation type="submission" date="2016-03" db="EMBL/GenBank/DDBJ databases">
        <authorList>
            <person name="Ploux O."/>
        </authorList>
    </citation>
    <scope>NUCLEOTIDE SEQUENCE [LARGE SCALE GENOMIC DNA]</scope>
    <source>
        <strain evidence="3 4">R-45370</strain>
    </source>
</reference>